<dbReference type="InterPro" id="IPR008579">
    <property type="entry name" value="UGlyAH_Cupin_dom"/>
</dbReference>
<dbReference type="InterPro" id="IPR011051">
    <property type="entry name" value="RmlC_Cupin_sf"/>
</dbReference>
<dbReference type="EMBL" id="BX548174">
    <property type="protein sequence ID" value="CAE19831.1"/>
    <property type="molecule type" value="Genomic_DNA"/>
</dbReference>
<evidence type="ECO:0000259" key="1">
    <source>
        <dbReference type="Pfam" id="PF05899"/>
    </source>
</evidence>
<reference evidence="2 3" key="1">
    <citation type="journal article" date="2003" name="Nature">
        <title>Genome divergence in two Prochlorococcus ecotypes reflects oceanic niche differentiation.</title>
        <authorList>
            <person name="Rocap G."/>
            <person name="Larimer F.W."/>
            <person name="Lamerdin J.E."/>
            <person name="Malfatti S."/>
            <person name="Chain P."/>
            <person name="Ahlgren N.A."/>
            <person name="Arellano A."/>
            <person name="Coleman M."/>
            <person name="Hauser L."/>
            <person name="Hess W.R."/>
            <person name="Johnson Z.I."/>
            <person name="Land M.L."/>
            <person name="Lindell D."/>
            <person name="Post A.F."/>
            <person name="Regala W."/>
            <person name="Shah M."/>
            <person name="Shaw S.L."/>
            <person name="Steglich C."/>
            <person name="Sullivan M.B."/>
            <person name="Ting C.S."/>
            <person name="Tolonen A."/>
            <person name="Webb E.A."/>
            <person name="Zinser E.R."/>
            <person name="Chisholm S.W."/>
        </authorList>
    </citation>
    <scope>NUCLEOTIDE SEQUENCE [LARGE SCALE GENOMIC DNA]</scope>
    <source>
        <strain evidence="3">CCMP1986 / NIES-2087 / MED4</strain>
    </source>
</reference>
<dbReference type="STRING" id="59919.PMM1372"/>
<dbReference type="PANTHER" id="PTHR33271">
    <property type="entry name" value="OS04G0445200 PROTEIN"/>
    <property type="match status" value="1"/>
</dbReference>
<dbReference type="InterPro" id="IPR014710">
    <property type="entry name" value="RmlC-like_jellyroll"/>
</dbReference>
<dbReference type="HOGENOM" id="CLU_135880_2_0_3"/>
<dbReference type="Pfam" id="PF05899">
    <property type="entry name" value="Cupin_3"/>
    <property type="match status" value="1"/>
</dbReference>
<proteinExistence type="predicted"/>
<accession>Q7V097</accession>
<dbReference type="AlphaFoldDB" id="Q7V097"/>
<gene>
    <name evidence="2" type="ordered locus">PMM1372</name>
</gene>
<feature type="domain" description="(S)-ureidoglycine aminohydrolase cupin" evidence="1">
    <location>
        <begin position="19"/>
        <end position="88"/>
    </location>
</feature>
<dbReference type="SUPFAM" id="SSF51182">
    <property type="entry name" value="RmlC-like cupins"/>
    <property type="match status" value="1"/>
</dbReference>
<evidence type="ECO:0000313" key="3">
    <source>
        <dbReference type="Proteomes" id="UP000001026"/>
    </source>
</evidence>
<sequence>MVRILIKSPCSASLIIQYGIKNWPIWEREPCNFSWIYREKEICYIIEGEAKIKTEAGESYLIKSGDLVEFPEGLSCEWKIIKSLKKHFRLGE</sequence>
<dbReference type="KEGG" id="pmm:PMM1372"/>
<dbReference type="PANTHER" id="PTHR33271:SF22">
    <property type="entry name" value="OS04G0445200 PROTEIN"/>
    <property type="match status" value="1"/>
</dbReference>
<protein>
    <recommendedName>
        <fullName evidence="1">(S)-ureidoglycine aminohydrolase cupin domain-containing protein</fullName>
    </recommendedName>
</protein>
<dbReference type="CDD" id="cd02227">
    <property type="entry name" value="cupin_TM1112-like"/>
    <property type="match status" value="1"/>
</dbReference>
<dbReference type="eggNOG" id="COG3450">
    <property type="taxonomic scope" value="Bacteria"/>
</dbReference>
<dbReference type="Proteomes" id="UP000001026">
    <property type="component" value="Chromosome"/>
</dbReference>
<name>Q7V097_PROMP</name>
<organism evidence="2 3">
    <name type="scientific">Prochlorococcus marinus subsp. pastoris (strain CCMP1986 / NIES-2087 / MED4)</name>
    <dbReference type="NCBI Taxonomy" id="59919"/>
    <lineage>
        <taxon>Bacteria</taxon>
        <taxon>Bacillati</taxon>
        <taxon>Cyanobacteriota</taxon>
        <taxon>Cyanophyceae</taxon>
        <taxon>Synechococcales</taxon>
        <taxon>Prochlorococcaceae</taxon>
        <taxon>Prochlorococcus</taxon>
    </lineage>
</organism>
<evidence type="ECO:0000313" key="2">
    <source>
        <dbReference type="EMBL" id="CAE19831.1"/>
    </source>
</evidence>
<dbReference type="Gene3D" id="2.60.120.10">
    <property type="entry name" value="Jelly Rolls"/>
    <property type="match status" value="1"/>
</dbReference>